<sequence>MHGLSHTSYIHKMNTETHPIECTDAMLLAYGREVGKLLSSSSAECWRDELWTIFTGYIISLKEQGPAPELCDTYFSFKELVAFFENVERVGRGGVATATE</sequence>
<name>A0ABQ1YX62_9BACT</name>
<comment type="caution">
    <text evidence="1">The sequence shown here is derived from an EMBL/GenBank/DDBJ whole genome shotgun (WGS) entry which is preliminary data.</text>
</comment>
<protein>
    <submittedName>
        <fullName evidence="1">Uncharacterized protein</fullName>
    </submittedName>
</protein>
<dbReference type="EMBL" id="BMIA01000002">
    <property type="protein sequence ID" value="GGH41069.1"/>
    <property type="molecule type" value="Genomic_DNA"/>
</dbReference>
<proteinExistence type="predicted"/>
<dbReference type="Proteomes" id="UP000600214">
    <property type="component" value="Unassembled WGS sequence"/>
</dbReference>
<evidence type="ECO:0000313" key="1">
    <source>
        <dbReference type="EMBL" id="GGH41069.1"/>
    </source>
</evidence>
<organism evidence="1 2">
    <name type="scientific">Dyadobacter endophyticus</name>
    <dbReference type="NCBI Taxonomy" id="1749036"/>
    <lineage>
        <taxon>Bacteria</taxon>
        <taxon>Pseudomonadati</taxon>
        <taxon>Bacteroidota</taxon>
        <taxon>Cytophagia</taxon>
        <taxon>Cytophagales</taxon>
        <taxon>Spirosomataceae</taxon>
        <taxon>Dyadobacter</taxon>
    </lineage>
</organism>
<keyword evidence="2" id="KW-1185">Reference proteome</keyword>
<evidence type="ECO:0000313" key="2">
    <source>
        <dbReference type="Proteomes" id="UP000600214"/>
    </source>
</evidence>
<accession>A0ABQ1YX62</accession>
<gene>
    <name evidence="1" type="ORF">GCM10007423_36620</name>
</gene>
<reference evidence="2" key="1">
    <citation type="journal article" date="2019" name="Int. J. Syst. Evol. Microbiol.">
        <title>The Global Catalogue of Microorganisms (GCM) 10K type strain sequencing project: providing services to taxonomists for standard genome sequencing and annotation.</title>
        <authorList>
            <consortium name="The Broad Institute Genomics Platform"/>
            <consortium name="The Broad Institute Genome Sequencing Center for Infectious Disease"/>
            <person name="Wu L."/>
            <person name="Ma J."/>
        </authorList>
    </citation>
    <scope>NUCLEOTIDE SEQUENCE [LARGE SCALE GENOMIC DNA]</scope>
    <source>
        <strain evidence="2">CGMCC 1.15288</strain>
    </source>
</reference>